<name>A0ABQ8GW19_9PEZI</name>
<evidence type="ECO:0000313" key="2">
    <source>
        <dbReference type="EMBL" id="KAH7065293.1"/>
    </source>
</evidence>
<proteinExistence type="predicted"/>
<sequence>MSLRFLFFADRACSGWSADNATVHAGPRERKQGIRRAVKLCGSSLALAHQAVELAVSDELDAPAWPWLCSRWWESVRGWCSCADALAVSFIDAWAHCCWSFHFIADICFLLLFLLLRSFRIFPPVSNGKRVIRAPPRNPTDRSTTPPLPRKRKRKSPHKRFCCCTSPRKDWRTESIGHLPGKKKARDHYPNLGRGLLKWRERDRNTHRKKNFETEAPL</sequence>
<feature type="compositionally biased region" description="Basic residues" evidence="1">
    <location>
        <begin position="149"/>
        <end position="161"/>
    </location>
</feature>
<dbReference type="EMBL" id="JAGTJR010000001">
    <property type="protein sequence ID" value="KAH7065293.1"/>
    <property type="molecule type" value="Genomic_DNA"/>
</dbReference>
<gene>
    <name evidence="2" type="ORF">B0J12DRAFT_30301</name>
</gene>
<accession>A0ABQ8GW19</accession>
<comment type="caution">
    <text evidence="2">The sequence shown here is derived from an EMBL/GenBank/DDBJ whole genome shotgun (WGS) entry which is preliminary data.</text>
</comment>
<evidence type="ECO:0000313" key="3">
    <source>
        <dbReference type="Proteomes" id="UP000774617"/>
    </source>
</evidence>
<evidence type="ECO:0000256" key="1">
    <source>
        <dbReference type="SAM" id="MobiDB-lite"/>
    </source>
</evidence>
<feature type="region of interest" description="Disordered" evidence="1">
    <location>
        <begin position="132"/>
        <end position="161"/>
    </location>
</feature>
<dbReference type="Proteomes" id="UP000774617">
    <property type="component" value="Unassembled WGS sequence"/>
</dbReference>
<organism evidence="2 3">
    <name type="scientific">Macrophomina phaseolina</name>
    <dbReference type="NCBI Taxonomy" id="35725"/>
    <lineage>
        <taxon>Eukaryota</taxon>
        <taxon>Fungi</taxon>
        <taxon>Dikarya</taxon>
        <taxon>Ascomycota</taxon>
        <taxon>Pezizomycotina</taxon>
        <taxon>Dothideomycetes</taxon>
        <taxon>Dothideomycetes incertae sedis</taxon>
        <taxon>Botryosphaeriales</taxon>
        <taxon>Botryosphaeriaceae</taxon>
        <taxon>Macrophomina</taxon>
    </lineage>
</organism>
<keyword evidence="3" id="KW-1185">Reference proteome</keyword>
<reference evidence="2 3" key="1">
    <citation type="journal article" date="2021" name="Nat. Commun.">
        <title>Genetic determinants of endophytism in the Arabidopsis root mycobiome.</title>
        <authorList>
            <person name="Mesny F."/>
            <person name="Miyauchi S."/>
            <person name="Thiergart T."/>
            <person name="Pickel B."/>
            <person name="Atanasova L."/>
            <person name="Karlsson M."/>
            <person name="Huettel B."/>
            <person name="Barry K.W."/>
            <person name="Haridas S."/>
            <person name="Chen C."/>
            <person name="Bauer D."/>
            <person name="Andreopoulos W."/>
            <person name="Pangilinan J."/>
            <person name="LaButti K."/>
            <person name="Riley R."/>
            <person name="Lipzen A."/>
            <person name="Clum A."/>
            <person name="Drula E."/>
            <person name="Henrissat B."/>
            <person name="Kohler A."/>
            <person name="Grigoriev I.V."/>
            <person name="Martin F.M."/>
            <person name="Hacquard S."/>
        </authorList>
    </citation>
    <scope>NUCLEOTIDE SEQUENCE [LARGE SCALE GENOMIC DNA]</scope>
    <source>
        <strain evidence="2 3">MPI-SDFR-AT-0080</strain>
    </source>
</reference>
<protein>
    <submittedName>
        <fullName evidence="2">Uncharacterized protein</fullName>
    </submittedName>
</protein>